<feature type="non-terminal residue" evidence="2">
    <location>
        <position position="87"/>
    </location>
</feature>
<comment type="caution">
    <text evidence="2">The sequence shown here is derived from an EMBL/GenBank/DDBJ whole genome shotgun (WGS) entry which is preliminary data.</text>
</comment>
<feature type="transmembrane region" description="Helical" evidence="1">
    <location>
        <begin position="12"/>
        <end position="29"/>
    </location>
</feature>
<dbReference type="AlphaFoldDB" id="A0AAJ0F1D8"/>
<sequence length="87" mass="10024">IILFFTYSKGFKRFFVICIIWAAFIYSLLPKGTVGAVPTCSAINFVIYIIYNIETAFRYGFYLLVIIYDIDITYPFIQSNALALVLK</sequence>
<evidence type="ECO:0000256" key="1">
    <source>
        <dbReference type="SAM" id="Phobius"/>
    </source>
</evidence>
<evidence type="ECO:0000313" key="3">
    <source>
        <dbReference type="Proteomes" id="UP001239445"/>
    </source>
</evidence>
<dbReference type="EMBL" id="MU839851">
    <property type="protein sequence ID" value="KAK1749892.1"/>
    <property type="molecule type" value="Genomic_DNA"/>
</dbReference>
<proteinExistence type="predicted"/>
<keyword evidence="1" id="KW-0472">Membrane</keyword>
<dbReference type="Proteomes" id="UP001239445">
    <property type="component" value="Unassembled WGS sequence"/>
</dbReference>
<feature type="non-terminal residue" evidence="2">
    <location>
        <position position="1"/>
    </location>
</feature>
<reference evidence="2" key="1">
    <citation type="submission" date="2023-06" db="EMBL/GenBank/DDBJ databases">
        <title>Genome-scale phylogeny and comparative genomics of the fungal order Sordariales.</title>
        <authorList>
            <consortium name="Lawrence Berkeley National Laboratory"/>
            <person name="Hensen N."/>
            <person name="Bonometti L."/>
            <person name="Westerberg I."/>
            <person name="Brannstrom I.O."/>
            <person name="Guillou S."/>
            <person name="Cros-Aarteil S."/>
            <person name="Calhoun S."/>
            <person name="Haridas S."/>
            <person name="Kuo A."/>
            <person name="Mondo S."/>
            <person name="Pangilinan J."/>
            <person name="Riley R."/>
            <person name="Labutti K."/>
            <person name="Andreopoulos B."/>
            <person name="Lipzen A."/>
            <person name="Chen C."/>
            <person name="Yanf M."/>
            <person name="Daum C."/>
            <person name="Ng V."/>
            <person name="Clum A."/>
            <person name="Steindorff A."/>
            <person name="Ohm R."/>
            <person name="Martin F."/>
            <person name="Silar P."/>
            <person name="Natvig D."/>
            <person name="Lalanne C."/>
            <person name="Gautier V."/>
            <person name="Ament-Velasquez S.L."/>
            <person name="Kruys A."/>
            <person name="Hutchinson M.I."/>
            <person name="Powell A.J."/>
            <person name="Barry K."/>
            <person name="Miller A.N."/>
            <person name="Grigoriev I.V."/>
            <person name="Debuchy R."/>
            <person name="Gladieux P."/>
            <person name="Thoren M.H."/>
            <person name="Johannesson H."/>
        </authorList>
    </citation>
    <scope>NUCLEOTIDE SEQUENCE</scope>
    <source>
        <strain evidence="2">PSN4</strain>
    </source>
</reference>
<keyword evidence="1" id="KW-0812">Transmembrane</keyword>
<gene>
    <name evidence="2" type="ORF">QBC47DRAFT_283149</name>
</gene>
<name>A0AAJ0F1D8_9PEZI</name>
<protein>
    <submittedName>
        <fullName evidence="2">Uncharacterized protein</fullName>
    </submittedName>
</protein>
<keyword evidence="1" id="KW-1133">Transmembrane helix</keyword>
<evidence type="ECO:0000313" key="2">
    <source>
        <dbReference type="EMBL" id="KAK1749892.1"/>
    </source>
</evidence>
<organism evidence="2 3">
    <name type="scientific">Echria macrotheca</name>
    <dbReference type="NCBI Taxonomy" id="438768"/>
    <lineage>
        <taxon>Eukaryota</taxon>
        <taxon>Fungi</taxon>
        <taxon>Dikarya</taxon>
        <taxon>Ascomycota</taxon>
        <taxon>Pezizomycotina</taxon>
        <taxon>Sordariomycetes</taxon>
        <taxon>Sordariomycetidae</taxon>
        <taxon>Sordariales</taxon>
        <taxon>Schizotheciaceae</taxon>
        <taxon>Echria</taxon>
    </lineage>
</organism>
<keyword evidence="3" id="KW-1185">Reference proteome</keyword>
<accession>A0AAJ0F1D8</accession>